<dbReference type="SUPFAM" id="SSF53067">
    <property type="entry name" value="Actin-like ATPase domain"/>
    <property type="match status" value="1"/>
</dbReference>
<feature type="region of interest" description="Disordered" evidence="2">
    <location>
        <begin position="482"/>
        <end position="513"/>
    </location>
</feature>
<accession>A0A0D7ARC2</accession>
<dbReference type="InterPro" id="IPR004000">
    <property type="entry name" value="Actin"/>
</dbReference>
<keyword evidence="4" id="KW-1185">Reference proteome</keyword>
<feature type="compositionally biased region" description="Polar residues" evidence="2">
    <location>
        <begin position="483"/>
        <end position="494"/>
    </location>
</feature>
<dbReference type="OrthoDB" id="5572108at2759"/>
<dbReference type="InterPro" id="IPR043129">
    <property type="entry name" value="ATPase_NBD"/>
</dbReference>
<organism evidence="3 4">
    <name type="scientific">Fistulina hepatica ATCC 64428</name>
    <dbReference type="NCBI Taxonomy" id="1128425"/>
    <lineage>
        <taxon>Eukaryota</taxon>
        <taxon>Fungi</taxon>
        <taxon>Dikarya</taxon>
        <taxon>Basidiomycota</taxon>
        <taxon>Agaricomycotina</taxon>
        <taxon>Agaricomycetes</taxon>
        <taxon>Agaricomycetidae</taxon>
        <taxon>Agaricales</taxon>
        <taxon>Fistulinaceae</taxon>
        <taxon>Fistulina</taxon>
    </lineage>
</organism>
<dbReference type="Pfam" id="PF00022">
    <property type="entry name" value="Actin"/>
    <property type="match status" value="1"/>
</dbReference>
<sequence length="633" mass="71738">MPRGIPNAKRDETGMRYTGFHVPLSCLRRLIIAGSLNVKVNGSSYLKSEHNTLWSRNARKDPILYAPPEPKASDIKPITVPAVVARKYRGDVPSSRFVEGISRPTADPNGSPFDRKLSMGRKILRDRMRFYNLQVNPDAESITSSFNEQVRPELTPERNDPFRIHWIHNPGQEVYTGEKALSLPEPEKFGYVVRWPIRGASLNTTDYPSIQLLLSDIEALLEDVLTQNLGVPPKDYRSYSVVLLVPDLYDRTYVREFVHLLLVTMGFRQLCCQQARFHRPILCHTLAATYGAGVSSACIVDMGAVKTTITCVDDGLVNHESRRVLFALSCLMSLNMGGDDITEFLYVLLSRIDFPYRDMDLTRACDWKMLDELKAKMCTMTESDVALNLYDFIVRQPGRPTAKYGLRVYDEVILAPMALFEETDLIEFDRKRPSFPSSRLHEDVTEEILEHESDYTTRAMINSTEHLVLAAHQAWEESRMRQSHSPNGFSNDNLNHPDEHTSVPRVHDEPPRIDIPREASKLPLDVAIYQSARTAGPEKLHKYLQAVLVIGGSARIAGMANAIKSRLESLARQYNSGETVQVIPPPKDVDHRILEWKGAAVLAKMESVSELWITAVDWDILGMRGLKERCFYL</sequence>
<evidence type="ECO:0000313" key="3">
    <source>
        <dbReference type="EMBL" id="KIY53353.1"/>
    </source>
</evidence>
<evidence type="ECO:0000313" key="4">
    <source>
        <dbReference type="Proteomes" id="UP000054144"/>
    </source>
</evidence>
<reference evidence="3 4" key="1">
    <citation type="journal article" date="2015" name="Fungal Genet. Biol.">
        <title>Evolution of novel wood decay mechanisms in Agaricales revealed by the genome sequences of Fistulina hepatica and Cylindrobasidium torrendii.</title>
        <authorList>
            <person name="Floudas D."/>
            <person name="Held B.W."/>
            <person name="Riley R."/>
            <person name="Nagy L.G."/>
            <person name="Koehler G."/>
            <person name="Ransdell A.S."/>
            <person name="Younus H."/>
            <person name="Chow J."/>
            <person name="Chiniquy J."/>
            <person name="Lipzen A."/>
            <person name="Tritt A."/>
            <person name="Sun H."/>
            <person name="Haridas S."/>
            <person name="LaButti K."/>
            <person name="Ohm R.A."/>
            <person name="Kues U."/>
            <person name="Blanchette R.A."/>
            <person name="Grigoriev I.V."/>
            <person name="Minto R.E."/>
            <person name="Hibbett D.S."/>
        </authorList>
    </citation>
    <scope>NUCLEOTIDE SEQUENCE [LARGE SCALE GENOMIC DNA]</scope>
    <source>
        <strain evidence="3 4">ATCC 64428</strain>
    </source>
</reference>
<dbReference type="Proteomes" id="UP000054144">
    <property type="component" value="Unassembled WGS sequence"/>
</dbReference>
<gene>
    <name evidence="3" type="ORF">FISHEDRAFT_55221</name>
</gene>
<name>A0A0D7ARC2_9AGAR</name>
<proteinExistence type="inferred from homology"/>
<dbReference type="CDD" id="cd10206">
    <property type="entry name" value="ASKHA_NBD_Arp8-like"/>
    <property type="match status" value="1"/>
</dbReference>
<evidence type="ECO:0000256" key="2">
    <source>
        <dbReference type="SAM" id="MobiDB-lite"/>
    </source>
</evidence>
<dbReference type="EMBL" id="KN881618">
    <property type="protein sequence ID" value="KIY53353.1"/>
    <property type="molecule type" value="Genomic_DNA"/>
</dbReference>
<dbReference type="Gene3D" id="3.90.640.10">
    <property type="entry name" value="Actin, Chain A, domain 4"/>
    <property type="match status" value="1"/>
</dbReference>
<comment type="similarity">
    <text evidence="1">Belongs to the actin family.</text>
</comment>
<evidence type="ECO:0000256" key="1">
    <source>
        <dbReference type="RuleBase" id="RU000487"/>
    </source>
</evidence>
<feature type="compositionally biased region" description="Basic and acidic residues" evidence="2">
    <location>
        <begin position="495"/>
        <end position="513"/>
    </location>
</feature>
<dbReference type="Gene3D" id="3.30.420.40">
    <property type="match status" value="2"/>
</dbReference>
<protein>
    <submittedName>
        <fullName evidence="3">Actin-like ATPase domain-containing protein</fullName>
    </submittedName>
</protein>
<dbReference type="SMART" id="SM00268">
    <property type="entry name" value="ACTIN"/>
    <property type="match status" value="1"/>
</dbReference>
<dbReference type="AlphaFoldDB" id="A0A0D7ARC2"/>
<dbReference type="PANTHER" id="PTHR11937">
    <property type="entry name" value="ACTIN"/>
    <property type="match status" value="1"/>
</dbReference>